<evidence type="ECO:0000256" key="1">
    <source>
        <dbReference type="SAM" id="MobiDB-lite"/>
    </source>
</evidence>
<dbReference type="Gene3D" id="4.10.410.40">
    <property type="match status" value="1"/>
</dbReference>
<proteinExistence type="predicted"/>
<keyword evidence="4" id="KW-1185">Reference proteome</keyword>
<evidence type="ECO:0000259" key="2">
    <source>
        <dbReference type="Pfam" id="PF16461"/>
    </source>
</evidence>
<organism evidence="3 4">
    <name type="scientific">Microbulbifer variabilis</name>
    <dbReference type="NCBI Taxonomy" id="266805"/>
    <lineage>
        <taxon>Bacteria</taxon>
        <taxon>Pseudomonadati</taxon>
        <taxon>Pseudomonadota</taxon>
        <taxon>Gammaproteobacteria</taxon>
        <taxon>Cellvibrionales</taxon>
        <taxon>Microbulbiferaceae</taxon>
        <taxon>Microbulbifer</taxon>
    </lineage>
</organism>
<feature type="domain" description="Lambda phage tail tube protein N-terminal" evidence="2">
    <location>
        <begin position="9"/>
        <end position="133"/>
    </location>
</feature>
<gene>
    <name evidence="3" type="ORF">MJO52_03180</name>
</gene>
<dbReference type="InterPro" id="IPR032494">
    <property type="entry name" value="Phage_TTP_N"/>
</dbReference>
<dbReference type="Pfam" id="PF16461">
    <property type="entry name" value="Phage_TTP_12"/>
    <property type="match status" value="1"/>
</dbReference>
<reference evidence="3" key="1">
    <citation type="submission" date="2022-02" db="EMBL/GenBank/DDBJ databases">
        <title>Coral-associated bacteria.</title>
        <authorList>
            <person name="Tang K."/>
            <person name="Wang X."/>
        </authorList>
    </citation>
    <scope>NUCLEOTIDE SEQUENCE</scope>
    <source>
        <strain evidence="3">SCSIO 43006</strain>
    </source>
</reference>
<protein>
    <recommendedName>
        <fullName evidence="2">Lambda phage tail tube protein N-terminal domain-containing protein</fullName>
    </recommendedName>
</protein>
<feature type="region of interest" description="Disordered" evidence="1">
    <location>
        <begin position="1"/>
        <end position="54"/>
    </location>
</feature>
<name>A0ABY4VCZ3_9GAMM</name>
<dbReference type="Proteomes" id="UP001055658">
    <property type="component" value="Chromosome"/>
</dbReference>
<dbReference type="EMBL" id="CP092418">
    <property type="protein sequence ID" value="USD22153.1"/>
    <property type="molecule type" value="Genomic_DNA"/>
</dbReference>
<accession>A0ABY4VCZ3</accession>
<evidence type="ECO:0000313" key="3">
    <source>
        <dbReference type="EMBL" id="USD22153.1"/>
    </source>
</evidence>
<sequence>MAQGYKTKFSRSDDGSSYTPVAGMLDIDPGEESRGSVEMTPIDGTSGYMDYDPSGLRDAGEVSITLIWKETDSGQQALRADYDSDTNKYYQIEYPEGTKVEFTGHIIGWGKAVPKDDKITRTVKFKISGKPTVTAGS</sequence>
<evidence type="ECO:0000313" key="4">
    <source>
        <dbReference type="Proteomes" id="UP001055658"/>
    </source>
</evidence>
<dbReference type="RefSeq" id="WP_252084515.1">
    <property type="nucleotide sequence ID" value="NZ_CP092418.1"/>
</dbReference>